<name>A0ABS5BNQ0_9BACT</name>
<evidence type="ECO:0000313" key="2">
    <source>
        <dbReference type="Proteomes" id="UP000676565"/>
    </source>
</evidence>
<proteinExistence type="predicted"/>
<dbReference type="RefSeq" id="WP_210653435.1">
    <property type="nucleotide sequence ID" value="NZ_JAGKQQ010000001.1"/>
</dbReference>
<gene>
    <name evidence="1" type="ORF">J8F10_08680</name>
</gene>
<organism evidence="1 2">
    <name type="scientific">Gemmata palustris</name>
    <dbReference type="NCBI Taxonomy" id="2822762"/>
    <lineage>
        <taxon>Bacteria</taxon>
        <taxon>Pseudomonadati</taxon>
        <taxon>Planctomycetota</taxon>
        <taxon>Planctomycetia</taxon>
        <taxon>Gemmatales</taxon>
        <taxon>Gemmataceae</taxon>
        <taxon>Gemmata</taxon>
    </lineage>
</organism>
<keyword evidence="2" id="KW-1185">Reference proteome</keyword>
<evidence type="ECO:0000313" key="1">
    <source>
        <dbReference type="EMBL" id="MBP3955353.1"/>
    </source>
</evidence>
<comment type="caution">
    <text evidence="1">The sequence shown here is derived from an EMBL/GenBank/DDBJ whole genome shotgun (WGS) entry which is preliminary data.</text>
</comment>
<dbReference type="EMBL" id="JAGKQQ010000001">
    <property type="protein sequence ID" value="MBP3955353.1"/>
    <property type="molecule type" value="Genomic_DNA"/>
</dbReference>
<evidence type="ECO:0008006" key="3">
    <source>
        <dbReference type="Google" id="ProtNLM"/>
    </source>
</evidence>
<sequence>MTDISQIALEFCREVLGWSDASAEFAVDGVIWNGKSNEQITGFRFDDLNGVMEAVRGWCDTNNAVIETSCAKDSVVARVRLLSFDGEPFWQHCDTLQEALLAACVDASRKLKAADRTSYAGSVSVPTVNR</sequence>
<dbReference type="Proteomes" id="UP000676565">
    <property type="component" value="Unassembled WGS sequence"/>
</dbReference>
<reference evidence="1 2" key="1">
    <citation type="submission" date="2021-04" db="EMBL/GenBank/DDBJ databases">
        <authorList>
            <person name="Ivanova A."/>
        </authorList>
    </citation>
    <scope>NUCLEOTIDE SEQUENCE [LARGE SCALE GENOMIC DNA]</scope>
    <source>
        <strain evidence="1 2">G18</strain>
    </source>
</reference>
<protein>
    <recommendedName>
        <fullName evidence="3">Phage ABA sandwich domain-containing protein</fullName>
    </recommendedName>
</protein>
<accession>A0ABS5BNQ0</accession>